<dbReference type="Proteomes" id="UP000694381">
    <property type="component" value="Unassembled WGS sequence"/>
</dbReference>
<feature type="coiled-coil region" evidence="1">
    <location>
        <begin position="50"/>
        <end position="77"/>
    </location>
</feature>
<reference evidence="2" key="1">
    <citation type="submission" date="2025-08" db="UniProtKB">
        <authorList>
            <consortium name="Ensembl"/>
        </authorList>
    </citation>
    <scope>IDENTIFICATION</scope>
</reference>
<protein>
    <submittedName>
        <fullName evidence="2">Uncharacterized protein</fullName>
    </submittedName>
</protein>
<sequence length="80" mass="9149">MEKLEGYLGEAQSLCQAVMGSVQALECKYSKVYQQKDIEFLKKETGHCRVLEEKEEIDKFLDKISELEGNLQTLMNSNST</sequence>
<keyword evidence="1" id="KW-0175">Coiled coil</keyword>
<keyword evidence="3" id="KW-1185">Reference proteome</keyword>
<evidence type="ECO:0000313" key="2">
    <source>
        <dbReference type="Ensembl" id="ENSNGAP00000009254.1"/>
    </source>
</evidence>
<organism evidence="2 3">
    <name type="scientific">Nannospalax galili</name>
    <name type="common">Northern Israeli blind subterranean mole rat</name>
    <name type="synonym">Spalax galili</name>
    <dbReference type="NCBI Taxonomy" id="1026970"/>
    <lineage>
        <taxon>Eukaryota</taxon>
        <taxon>Metazoa</taxon>
        <taxon>Chordata</taxon>
        <taxon>Craniata</taxon>
        <taxon>Vertebrata</taxon>
        <taxon>Euteleostomi</taxon>
        <taxon>Mammalia</taxon>
        <taxon>Eutheria</taxon>
        <taxon>Euarchontoglires</taxon>
        <taxon>Glires</taxon>
        <taxon>Rodentia</taxon>
        <taxon>Myomorpha</taxon>
        <taxon>Muroidea</taxon>
        <taxon>Spalacidae</taxon>
        <taxon>Spalacinae</taxon>
        <taxon>Nannospalax</taxon>
    </lineage>
</organism>
<evidence type="ECO:0000256" key="1">
    <source>
        <dbReference type="SAM" id="Coils"/>
    </source>
</evidence>
<dbReference type="AlphaFoldDB" id="A0A8C6QVL9"/>
<evidence type="ECO:0000313" key="3">
    <source>
        <dbReference type="Proteomes" id="UP000694381"/>
    </source>
</evidence>
<name>A0A8C6QVL9_NANGA</name>
<reference evidence="2" key="2">
    <citation type="submission" date="2025-09" db="UniProtKB">
        <authorList>
            <consortium name="Ensembl"/>
        </authorList>
    </citation>
    <scope>IDENTIFICATION</scope>
</reference>
<accession>A0A8C6QVL9</accession>
<dbReference type="OMA" id="ALECKYS"/>
<dbReference type="Ensembl" id="ENSNGAT00000014765.1">
    <property type="protein sequence ID" value="ENSNGAP00000009254.1"/>
    <property type="gene ID" value="ENSNGAG00000011989.1"/>
</dbReference>
<proteinExistence type="predicted"/>